<organism evidence="3">
    <name type="scientific">marine sediment metagenome</name>
    <dbReference type="NCBI Taxonomy" id="412755"/>
    <lineage>
        <taxon>unclassified sequences</taxon>
        <taxon>metagenomes</taxon>
        <taxon>ecological metagenomes</taxon>
    </lineage>
</organism>
<gene>
    <name evidence="3" type="ORF">S01H4_43293</name>
</gene>
<comment type="similarity">
    <text evidence="1">Belongs to the RNase PH family.</text>
</comment>
<dbReference type="PANTHER" id="PTHR11953">
    <property type="entry name" value="EXOSOME COMPLEX COMPONENT"/>
    <property type="match status" value="1"/>
</dbReference>
<comment type="caution">
    <text evidence="3">The sequence shown here is derived from an EMBL/GenBank/DDBJ whole genome shotgun (WGS) entry which is preliminary data.</text>
</comment>
<dbReference type="Gene3D" id="3.30.230.70">
    <property type="entry name" value="GHMP Kinase, N-terminal domain"/>
    <property type="match status" value="1"/>
</dbReference>
<dbReference type="InterPro" id="IPR050080">
    <property type="entry name" value="RNase_PH"/>
</dbReference>
<evidence type="ECO:0000256" key="1">
    <source>
        <dbReference type="ARBA" id="ARBA00006678"/>
    </source>
</evidence>
<feature type="domain" description="Exoribonuclease phosphorolytic" evidence="2">
    <location>
        <begin position="11"/>
        <end position="68"/>
    </location>
</feature>
<dbReference type="EMBL" id="BART01023866">
    <property type="protein sequence ID" value="GAG97725.1"/>
    <property type="molecule type" value="Genomic_DNA"/>
</dbReference>
<evidence type="ECO:0000259" key="2">
    <source>
        <dbReference type="Pfam" id="PF01138"/>
    </source>
</evidence>
<dbReference type="SUPFAM" id="SSF54211">
    <property type="entry name" value="Ribosomal protein S5 domain 2-like"/>
    <property type="match status" value="1"/>
</dbReference>
<name>X1BRN6_9ZZZZ</name>
<accession>X1BRN6</accession>
<feature type="non-terminal residue" evidence="3">
    <location>
        <position position="69"/>
    </location>
</feature>
<dbReference type="PANTHER" id="PTHR11953:SF0">
    <property type="entry name" value="EXOSOME COMPLEX COMPONENT RRP41"/>
    <property type="match status" value="1"/>
</dbReference>
<dbReference type="GO" id="GO:0003723">
    <property type="term" value="F:RNA binding"/>
    <property type="evidence" value="ECO:0007669"/>
    <property type="project" value="TreeGrafter"/>
</dbReference>
<evidence type="ECO:0000313" key="3">
    <source>
        <dbReference type="EMBL" id="GAG97725.1"/>
    </source>
</evidence>
<sequence length="69" mass="7844">MKRIDGRQANELREIKIKRDYIEYAEGSVLIEVGKTKLICAASVEDRVPQFLRGSGSGWITAEYSMLPR</sequence>
<reference evidence="3" key="1">
    <citation type="journal article" date="2014" name="Front. Microbiol.">
        <title>High frequency of phylogenetically diverse reductive dehalogenase-homologous genes in deep subseafloor sedimentary metagenomes.</title>
        <authorList>
            <person name="Kawai M."/>
            <person name="Futagami T."/>
            <person name="Toyoda A."/>
            <person name="Takaki Y."/>
            <person name="Nishi S."/>
            <person name="Hori S."/>
            <person name="Arai W."/>
            <person name="Tsubouchi T."/>
            <person name="Morono Y."/>
            <person name="Uchiyama I."/>
            <person name="Ito T."/>
            <person name="Fujiyama A."/>
            <person name="Inagaki F."/>
            <person name="Takami H."/>
        </authorList>
    </citation>
    <scope>NUCLEOTIDE SEQUENCE</scope>
    <source>
        <strain evidence="3">Expedition CK06-06</strain>
    </source>
</reference>
<protein>
    <recommendedName>
        <fullName evidence="2">Exoribonuclease phosphorolytic domain-containing protein</fullName>
    </recommendedName>
</protein>
<dbReference type="Pfam" id="PF01138">
    <property type="entry name" value="RNase_PH"/>
    <property type="match status" value="1"/>
</dbReference>
<proteinExistence type="inferred from homology"/>
<dbReference type="InterPro" id="IPR020568">
    <property type="entry name" value="Ribosomal_Su5_D2-typ_SF"/>
</dbReference>
<dbReference type="GO" id="GO:0016075">
    <property type="term" value="P:rRNA catabolic process"/>
    <property type="evidence" value="ECO:0007669"/>
    <property type="project" value="TreeGrafter"/>
</dbReference>
<dbReference type="InterPro" id="IPR027408">
    <property type="entry name" value="PNPase/RNase_PH_dom_sf"/>
</dbReference>
<dbReference type="AlphaFoldDB" id="X1BRN6"/>
<dbReference type="InterPro" id="IPR001247">
    <property type="entry name" value="ExoRNase_PH_dom1"/>
</dbReference>